<feature type="transmembrane region" description="Helical" evidence="15">
    <location>
        <begin position="332"/>
        <end position="353"/>
    </location>
</feature>
<evidence type="ECO:0000259" key="16">
    <source>
        <dbReference type="PROSITE" id="PS50109"/>
    </source>
</evidence>
<keyword evidence="6" id="KW-0808">Transferase</keyword>
<evidence type="ECO:0000256" key="8">
    <source>
        <dbReference type="ARBA" id="ARBA00022741"/>
    </source>
</evidence>
<dbReference type="FunFam" id="1.10.287.130:FF:000008">
    <property type="entry name" value="Two-component sensor histidine kinase"/>
    <property type="match status" value="1"/>
</dbReference>
<dbReference type="InterPro" id="IPR036097">
    <property type="entry name" value="HisK_dim/P_sf"/>
</dbReference>
<feature type="domain" description="Histidine kinase" evidence="16">
    <location>
        <begin position="574"/>
        <end position="771"/>
    </location>
</feature>
<dbReference type="InterPro" id="IPR003594">
    <property type="entry name" value="HATPase_dom"/>
</dbReference>
<proteinExistence type="predicted"/>
<feature type="coiled-coil region" evidence="14">
    <location>
        <begin position="593"/>
        <end position="630"/>
    </location>
</feature>
<dbReference type="InterPro" id="IPR036890">
    <property type="entry name" value="HATPase_C_sf"/>
</dbReference>
<feature type="transmembrane region" description="Helical" evidence="15">
    <location>
        <begin position="373"/>
        <end position="394"/>
    </location>
</feature>
<dbReference type="Gene3D" id="1.10.287.130">
    <property type="match status" value="1"/>
</dbReference>
<keyword evidence="5" id="KW-0597">Phosphoprotein</keyword>
<gene>
    <name evidence="17" type="ORF">DWX93_09750</name>
</gene>
<evidence type="ECO:0000313" key="18">
    <source>
        <dbReference type="Proteomes" id="UP000266172"/>
    </source>
</evidence>
<dbReference type="EMBL" id="QRVL01000007">
    <property type="protein sequence ID" value="RGS40394.1"/>
    <property type="molecule type" value="Genomic_DNA"/>
</dbReference>
<dbReference type="PANTHER" id="PTHR45528">
    <property type="entry name" value="SENSOR HISTIDINE KINASE CPXA"/>
    <property type="match status" value="1"/>
</dbReference>
<protein>
    <recommendedName>
        <fullName evidence="3">histidine kinase</fullName>
        <ecNumber evidence="3">2.7.13.3</ecNumber>
    </recommendedName>
</protein>
<evidence type="ECO:0000256" key="10">
    <source>
        <dbReference type="ARBA" id="ARBA00022840"/>
    </source>
</evidence>
<dbReference type="InterPro" id="IPR050398">
    <property type="entry name" value="HssS/ArlS-like"/>
</dbReference>
<dbReference type="SMART" id="SM00388">
    <property type="entry name" value="HisKA"/>
    <property type="match status" value="1"/>
</dbReference>
<keyword evidence="13 15" id="KW-0472">Membrane</keyword>
<keyword evidence="7 15" id="KW-0812">Transmembrane</keyword>
<dbReference type="SUPFAM" id="SSF47384">
    <property type="entry name" value="Homodimeric domain of signal transducing histidine kinase"/>
    <property type="match status" value="1"/>
</dbReference>
<dbReference type="GO" id="GO:0005524">
    <property type="term" value="F:ATP binding"/>
    <property type="evidence" value="ECO:0007669"/>
    <property type="project" value="UniProtKB-KW"/>
</dbReference>
<dbReference type="Gene3D" id="3.30.565.10">
    <property type="entry name" value="Histidine kinase-like ATPase, C-terminal domain"/>
    <property type="match status" value="1"/>
</dbReference>
<keyword evidence="10" id="KW-0067">ATP-binding</keyword>
<organism evidence="17 18">
    <name type="scientific">Roseburia hominis</name>
    <dbReference type="NCBI Taxonomy" id="301301"/>
    <lineage>
        <taxon>Bacteria</taxon>
        <taxon>Bacillati</taxon>
        <taxon>Bacillota</taxon>
        <taxon>Clostridia</taxon>
        <taxon>Lachnospirales</taxon>
        <taxon>Lachnospiraceae</taxon>
        <taxon>Roseburia</taxon>
    </lineage>
</organism>
<evidence type="ECO:0000256" key="13">
    <source>
        <dbReference type="ARBA" id="ARBA00023136"/>
    </source>
</evidence>
<dbReference type="RefSeq" id="WP_118097487.1">
    <property type="nucleotide sequence ID" value="NZ_QRVL01000007.1"/>
</dbReference>
<dbReference type="SMART" id="SM00387">
    <property type="entry name" value="HATPase_c"/>
    <property type="match status" value="1"/>
</dbReference>
<dbReference type="SUPFAM" id="SSF55874">
    <property type="entry name" value="ATPase domain of HSP90 chaperone/DNA topoisomerase II/histidine kinase"/>
    <property type="match status" value="1"/>
</dbReference>
<dbReference type="AlphaFoldDB" id="A0A395VB08"/>
<keyword evidence="14" id="KW-0175">Coiled coil</keyword>
<sequence>MRNRKDSVGAKAAAWVGITLGAVVFFTGAAGVLLMDQAGVYEMSREQFLTKSYQSAADQYAIRALDYSVNMENGAKPENNRWNDTYFRYGIIEAENIDSVDLNESYTYVERNFDEKVTRDKLYCKSYDINEVTRYNYSMTLWGGYSLYTDGGDYAAQVDIEKRCYNADDGIFYYETPDAYIPVKHVSILMLSPDLATGYDYTYDADVGKYLDLHAYSGTYVTFDDADSLGENTGFQTVDWTNSVILDGVTCGELVGIPVTVIGNSDLEQKGSDAKTTYQLADGMLQMNYTAESLHRKYWVVTILPENVPLGWSDDLFVQVTTLTALMYGVRYAIFPILAAAFVLTVFCLVWLVRSAGHHAGEDGITLTWLDGMPLDVYLGFTLVAEGFLFLILMEAVNGRNAAVPMLVVVLFCLIAGGWIALLSLLTFAARVKAGAWWKNTVIYMVLGVIGRLCGAVTLNLPLFLRAVLVFGIAMMAEALAGTLHTGSSMGAGWRFVKVVEFACIFWGVLQMKHLAEGGERLAEGDMEHPVDTTHMYRDLKEHGEHLNSIQTGMAKAVAQSVKSERFKTELITNVSHDIKTPLTSIINYVDLLEKEELSNETAEGYLEVLERQSNRLKKLIEDLIEASKASTGNLAVHLEKLEAGVSVVQIVGEFEDKLNAADLTLLIQKPETPVYVMADGRHFWRVIDNLMNNICKYAQPGTRVYVDLRENGGQVELIFRNTSRYPLNISSEELMERFVRGDESRNTEGSGLGISIAKSLMELMGGSFMLYVDGDLFKVVLGFAQIAEEKEPLNEDESGK</sequence>
<evidence type="ECO:0000256" key="14">
    <source>
        <dbReference type="SAM" id="Coils"/>
    </source>
</evidence>
<evidence type="ECO:0000256" key="12">
    <source>
        <dbReference type="ARBA" id="ARBA00023012"/>
    </source>
</evidence>
<dbReference type="Pfam" id="PF00512">
    <property type="entry name" value="HisKA"/>
    <property type="match status" value="1"/>
</dbReference>
<dbReference type="GO" id="GO:0000155">
    <property type="term" value="F:phosphorelay sensor kinase activity"/>
    <property type="evidence" value="ECO:0007669"/>
    <property type="project" value="InterPro"/>
</dbReference>
<dbReference type="InterPro" id="IPR003661">
    <property type="entry name" value="HisK_dim/P_dom"/>
</dbReference>
<accession>A0A395VB08</accession>
<dbReference type="EC" id="2.7.13.3" evidence="3"/>
<feature type="transmembrane region" description="Helical" evidence="15">
    <location>
        <begin position="442"/>
        <end position="461"/>
    </location>
</feature>
<evidence type="ECO:0000256" key="9">
    <source>
        <dbReference type="ARBA" id="ARBA00022777"/>
    </source>
</evidence>
<evidence type="ECO:0000256" key="3">
    <source>
        <dbReference type="ARBA" id="ARBA00012438"/>
    </source>
</evidence>
<keyword evidence="11 15" id="KW-1133">Transmembrane helix</keyword>
<comment type="catalytic activity">
    <reaction evidence="1">
        <text>ATP + protein L-histidine = ADP + protein N-phospho-L-histidine.</text>
        <dbReference type="EC" id="2.7.13.3"/>
    </reaction>
</comment>
<dbReference type="InterPro" id="IPR005467">
    <property type="entry name" value="His_kinase_dom"/>
</dbReference>
<comment type="caution">
    <text evidence="17">The sequence shown here is derived from an EMBL/GenBank/DDBJ whole genome shotgun (WGS) entry which is preliminary data.</text>
</comment>
<evidence type="ECO:0000256" key="5">
    <source>
        <dbReference type="ARBA" id="ARBA00022553"/>
    </source>
</evidence>
<evidence type="ECO:0000256" key="7">
    <source>
        <dbReference type="ARBA" id="ARBA00022692"/>
    </source>
</evidence>
<dbReference type="Proteomes" id="UP000266172">
    <property type="component" value="Unassembled WGS sequence"/>
</dbReference>
<name>A0A395VB08_9FIRM</name>
<keyword evidence="9" id="KW-0418">Kinase</keyword>
<evidence type="ECO:0000256" key="6">
    <source>
        <dbReference type="ARBA" id="ARBA00022679"/>
    </source>
</evidence>
<evidence type="ECO:0000256" key="15">
    <source>
        <dbReference type="SAM" id="Phobius"/>
    </source>
</evidence>
<feature type="transmembrane region" description="Helical" evidence="15">
    <location>
        <begin position="406"/>
        <end position="430"/>
    </location>
</feature>
<feature type="transmembrane region" description="Helical" evidence="15">
    <location>
        <begin position="12"/>
        <end position="35"/>
    </location>
</feature>
<dbReference type="CDD" id="cd00082">
    <property type="entry name" value="HisKA"/>
    <property type="match status" value="1"/>
</dbReference>
<comment type="subcellular location">
    <subcellularLocation>
        <location evidence="2">Cell membrane</location>
        <topology evidence="2">Multi-pass membrane protein</topology>
    </subcellularLocation>
</comment>
<reference evidence="17 18" key="1">
    <citation type="submission" date="2018-08" db="EMBL/GenBank/DDBJ databases">
        <title>A genome reference for cultivated species of the human gut microbiota.</title>
        <authorList>
            <person name="Zou Y."/>
            <person name="Xue W."/>
            <person name="Luo G."/>
        </authorList>
    </citation>
    <scope>NUCLEOTIDE SEQUENCE [LARGE SCALE GENOMIC DNA]</scope>
    <source>
        <strain evidence="17 18">AF22-12AC</strain>
    </source>
</reference>
<keyword evidence="8" id="KW-0547">Nucleotide-binding</keyword>
<dbReference type="Pfam" id="PF02518">
    <property type="entry name" value="HATPase_c"/>
    <property type="match status" value="1"/>
</dbReference>
<dbReference type="PANTHER" id="PTHR45528:SF1">
    <property type="entry name" value="SENSOR HISTIDINE KINASE CPXA"/>
    <property type="match status" value="1"/>
</dbReference>
<keyword evidence="4" id="KW-1003">Cell membrane</keyword>
<evidence type="ECO:0000256" key="2">
    <source>
        <dbReference type="ARBA" id="ARBA00004651"/>
    </source>
</evidence>
<dbReference type="PROSITE" id="PS50109">
    <property type="entry name" value="HIS_KIN"/>
    <property type="match status" value="1"/>
</dbReference>
<evidence type="ECO:0000256" key="11">
    <source>
        <dbReference type="ARBA" id="ARBA00022989"/>
    </source>
</evidence>
<evidence type="ECO:0000313" key="17">
    <source>
        <dbReference type="EMBL" id="RGS40394.1"/>
    </source>
</evidence>
<evidence type="ECO:0000256" key="1">
    <source>
        <dbReference type="ARBA" id="ARBA00000085"/>
    </source>
</evidence>
<dbReference type="GO" id="GO:0005886">
    <property type="term" value="C:plasma membrane"/>
    <property type="evidence" value="ECO:0007669"/>
    <property type="project" value="UniProtKB-SubCell"/>
</dbReference>
<evidence type="ECO:0000256" key="4">
    <source>
        <dbReference type="ARBA" id="ARBA00022475"/>
    </source>
</evidence>
<keyword evidence="12" id="KW-0902">Two-component regulatory system</keyword>